<gene>
    <name evidence="2" type="ordered locus">Meso_2534</name>
</gene>
<dbReference type="HOGENOM" id="CLU_2536458_0_0_5"/>
<proteinExistence type="predicted"/>
<evidence type="ECO:0000313" key="2">
    <source>
        <dbReference type="EMBL" id="ABG63918.1"/>
    </source>
</evidence>
<protein>
    <submittedName>
        <fullName evidence="2">Uncharacterized protein</fullName>
    </submittedName>
</protein>
<dbReference type="STRING" id="266779.Meso_2534"/>
<dbReference type="EMBL" id="CP000390">
    <property type="protein sequence ID" value="ABG63918.1"/>
    <property type="molecule type" value="Genomic_DNA"/>
</dbReference>
<feature type="region of interest" description="Disordered" evidence="1">
    <location>
        <begin position="59"/>
        <end position="83"/>
    </location>
</feature>
<feature type="compositionally biased region" description="Polar residues" evidence="1">
    <location>
        <begin position="74"/>
        <end position="83"/>
    </location>
</feature>
<evidence type="ECO:0000256" key="1">
    <source>
        <dbReference type="SAM" id="MobiDB-lite"/>
    </source>
</evidence>
<dbReference type="KEGG" id="mes:Meso_2534"/>
<accession>Q11FA7</accession>
<organism evidence="2">
    <name type="scientific">Chelativorans sp. (strain BNC1)</name>
    <dbReference type="NCBI Taxonomy" id="266779"/>
    <lineage>
        <taxon>Bacteria</taxon>
        <taxon>Pseudomonadati</taxon>
        <taxon>Pseudomonadota</taxon>
        <taxon>Alphaproteobacteria</taxon>
        <taxon>Hyphomicrobiales</taxon>
        <taxon>Phyllobacteriaceae</taxon>
        <taxon>Chelativorans</taxon>
    </lineage>
</organism>
<name>Q11FA7_CHESB</name>
<dbReference type="AlphaFoldDB" id="Q11FA7"/>
<sequence>MTATRLAASWRAIAVGALIYGSTFGPAPLGGGELLPTSSTDLRRHWTLRAHQVSAFGSAAPRLAGDNQEPRVLASSNHITQAT</sequence>
<reference evidence="2" key="1">
    <citation type="submission" date="2006-06" db="EMBL/GenBank/DDBJ databases">
        <title>Complete sequence of chromosome of Chelativorans sp. BNC1.</title>
        <authorList>
            <consortium name="US DOE Joint Genome Institute"/>
            <person name="Copeland A."/>
            <person name="Lucas S."/>
            <person name="Lapidus A."/>
            <person name="Barry K."/>
            <person name="Detter J.C."/>
            <person name="Glavina del Rio T."/>
            <person name="Hammon N."/>
            <person name="Israni S."/>
            <person name="Dalin E."/>
            <person name="Tice H."/>
            <person name="Pitluck S."/>
            <person name="Chertkov O."/>
            <person name="Brettin T."/>
            <person name="Bruce D."/>
            <person name="Han C."/>
            <person name="Tapia R."/>
            <person name="Gilna P."/>
            <person name="Schmutz J."/>
            <person name="Larimer F."/>
            <person name="Land M."/>
            <person name="Hauser L."/>
            <person name="Kyrpides N."/>
            <person name="Mikhailova N."/>
            <person name="Richardson P."/>
        </authorList>
    </citation>
    <scope>NUCLEOTIDE SEQUENCE</scope>
    <source>
        <strain evidence="2">BNC1</strain>
    </source>
</reference>